<proteinExistence type="predicted"/>
<dbReference type="AlphaFoldDB" id="A0A2A7SDS2"/>
<sequence>MRGRNLFDMHQLRTWLDDLVAYLDAEHRGRDDLDAVRDALGCEIVPAQPPVEAAGLPSADAWLAEAVARATSADARLAAIAQGIARLAPSLRWYRRPTEAPDVAFEHGHANAIVIGGAGLATLGGLIVGISLLAPGVAYPVHRHPPDEVYVVLSDGQWWRDGAGWWTPGAGQLVLNDGGVLHSMRAGDVPLLAVWFLSGATAGGVPGPLDEA</sequence>
<dbReference type="Proteomes" id="UP000220629">
    <property type="component" value="Unassembled WGS sequence"/>
</dbReference>
<dbReference type="SUPFAM" id="SSF51182">
    <property type="entry name" value="RmlC-like cupins"/>
    <property type="match status" value="1"/>
</dbReference>
<accession>A0A2A7SDS2</accession>
<dbReference type="Pfam" id="PF16867">
    <property type="entry name" value="DMSP_lyase"/>
    <property type="match status" value="1"/>
</dbReference>
<dbReference type="InterPro" id="IPR031723">
    <property type="entry name" value="DMSP_lyase"/>
</dbReference>
<name>A0A2A7SDS2_BURGA</name>
<comment type="caution">
    <text evidence="1">The sequence shown here is derived from an EMBL/GenBank/DDBJ whole genome shotgun (WGS) entry which is preliminary data.</text>
</comment>
<dbReference type="GO" id="GO:0047869">
    <property type="term" value="F:dimethylpropiothetin dethiomethylase activity"/>
    <property type="evidence" value="ECO:0007669"/>
    <property type="project" value="InterPro"/>
</dbReference>
<dbReference type="EMBL" id="PDDY01000001">
    <property type="protein sequence ID" value="PEH41569.1"/>
    <property type="molecule type" value="Genomic_DNA"/>
</dbReference>
<dbReference type="Gene3D" id="2.60.120.10">
    <property type="entry name" value="Jelly Rolls"/>
    <property type="match status" value="1"/>
</dbReference>
<evidence type="ECO:0000313" key="1">
    <source>
        <dbReference type="EMBL" id="PEH41569.1"/>
    </source>
</evidence>
<gene>
    <name evidence="1" type="ORF">CRM94_05050</name>
</gene>
<dbReference type="InterPro" id="IPR011051">
    <property type="entry name" value="RmlC_Cupin_sf"/>
</dbReference>
<evidence type="ECO:0000313" key="2">
    <source>
        <dbReference type="Proteomes" id="UP000220629"/>
    </source>
</evidence>
<protein>
    <submittedName>
        <fullName evidence="1">Transcriptional regulator</fullName>
    </submittedName>
</protein>
<dbReference type="InterPro" id="IPR014710">
    <property type="entry name" value="RmlC-like_jellyroll"/>
</dbReference>
<organism evidence="1 2">
    <name type="scientific">Burkholderia gladioli</name>
    <name type="common">Pseudomonas marginata</name>
    <name type="synonym">Phytomonas marginata</name>
    <dbReference type="NCBI Taxonomy" id="28095"/>
    <lineage>
        <taxon>Bacteria</taxon>
        <taxon>Pseudomonadati</taxon>
        <taxon>Pseudomonadota</taxon>
        <taxon>Betaproteobacteria</taxon>
        <taxon>Burkholderiales</taxon>
        <taxon>Burkholderiaceae</taxon>
        <taxon>Burkholderia</taxon>
    </lineage>
</organism>
<reference evidence="2" key="1">
    <citation type="submission" date="2017-09" db="EMBL/GenBank/DDBJ databases">
        <title>FDA dAtabase for Regulatory Grade micrObial Sequences (FDA-ARGOS): Supporting development and validation of Infectious Disease Dx tests.</title>
        <authorList>
            <person name="Minogue T."/>
            <person name="Wolcott M."/>
            <person name="Wasieloski L."/>
            <person name="Aguilar W."/>
            <person name="Moore D."/>
            <person name="Tallon L."/>
            <person name="Sadzewicz L."/>
            <person name="Ott S."/>
            <person name="Zhao X."/>
            <person name="Nagaraj S."/>
            <person name="Vavikolanu K."/>
            <person name="Aluvathingal J."/>
            <person name="Nadendla S."/>
            <person name="Sichtig H."/>
        </authorList>
    </citation>
    <scope>NUCLEOTIDE SEQUENCE [LARGE SCALE GENOMIC DNA]</scope>
    <source>
        <strain evidence="2">FDAARGOS_390</strain>
    </source>
</reference>